<feature type="transmembrane region" description="Helical" evidence="1">
    <location>
        <begin position="21"/>
        <end position="44"/>
    </location>
</feature>
<reference evidence="2" key="1">
    <citation type="submission" date="2020-08" db="EMBL/GenBank/DDBJ databases">
        <title>Genomic Encyclopedia of Type Strains, Phase IV (KMG-IV): sequencing the most valuable type-strain genomes for metagenomic binning, comparative biology and taxonomic classification.</title>
        <authorList>
            <person name="Goeker M."/>
        </authorList>
    </citation>
    <scope>NUCLEOTIDE SEQUENCE [LARGE SCALE GENOMIC DNA]</scope>
    <source>
        <strain evidence="2">DSM 105040</strain>
    </source>
</reference>
<dbReference type="RefSeq" id="WP_054539331.1">
    <property type="nucleotide sequence ID" value="NZ_JACIEQ010000004.1"/>
</dbReference>
<dbReference type="AlphaFoldDB" id="A0A840CFZ8"/>
<feature type="transmembrane region" description="Helical" evidence="1">
    <location>
        <begin position="111"/>
        <end position="132"/>
    </location>
</feature>
<name>A0A840CFZ8_9RHOB</name>
<proteinExistence type="predicted"/>
<gene>
    <name evidence="2" type="ORF">GGR17_002854</name>
</gene>
<evidence type="ECO:0000313" key="3">
    <source>
        <dbReference type="Proteomes" id="UP000585681"/>
    </source>
</evidence>
<feature type="transmembrane region" description="Helical" evidence="1">
    <location>
        <begin position="139"/>
        <end position="157"/>
    </location>
</feature>
<evidence type="ECO:0000313" key="2">
    <source>
        <dbReference type="EMBL" id="MBB4023032.1"/>
    </source>
</evidence>
<feature type="transmembrane region" description="Helical" evidence="1">
    <location>
        <begin position="239"/>
        <end position="256"/>
    </location>
</feature>
<dbReference type="SUPFAM" id="SSF103481">
    <property type="entry name" value="Multidrug resistance efflux transporter EmrE"/>
    <property type="match status" value="1"/>
</dbReference>
<organism evidence="2 3">
    <name type="scientific">Actibacterium naphthalenivorans</name>
    <dbReference type="NCBI Taxonomy" id="1614693"/>
    <lineage>
        <taxon>Bacteria</taxon>
        <taxon>Pseudomonadati</taxon>
        <taxon>Pseudomonadota</taxon>
        <taxon>Alphaproteobacteria</taxon>
        <taxon>Rhodobacterales</taxon>
        <taxon>Roseobacteraceae</taxon>
        <taxon>Actibacterium</taxon>
    </lineage>
</organism>
<dbReference type="EMBL" id="JACIEQ010000004">
    <property type="protein sequence ID" value="MBB4023032.1"/>
    <property type="molecule type" value="Genomic_DNA"/>
</dbReference>
<evidence type="ECO:0000256" key="1">
    <source>
        <dbReference type="SAM" id="Phobius"/>
    </source>
</evidence>
<sequence>MASPRIAARPDAGAARSFVSALGLLVLTGSLLALSIILSGVAAAQGAPMLSFLVAVMGGAGLCLLMLARALGQMPGRGRWPPLLAYGAGAGAFMALPNAMGYLAVAHVGAGYLSLTFAFPLLLTYLMALAVGMDRFRPARLAGVAAALAGGVLLALSKFGQDGPAAAGAGWIALASAVPLFIALGNLYRTRFWPAGAQPVLLAGLMLVLAAVLVLPLAIAREGAGAALLWRDPGLRLLVTLNIALFCIQYVAYFRLQHVAGPVYLSQLGSVAALVGAGIAAAMGEALPPAAPLSALFFGVGLVLFHRAADA</sequence>
<keyword evidence="1" id="KW-0812">Transmembrane</keyword>
<feature type="transmembrane region" description="Helical" evidence="1">
    <location>
        <begin position="290"/>
        <end position="309"/>
    </location>
</feature>
<keyword evidence="3" id="KW-1185">Reference proteome</keyword>
<feature type="transmembrane region" description="Helical" evidence="1">
    <location>
        <begin position="263"/>
        <end position="284"/>
    </location>
</feature>
<feature type="transmembrane region" description="Helical" evidence="1">
    <location>
        <begin position="50"/>
        <end position="71"/>
    </location>
</feature>
<feature type="transmembrane region" description="Helical" evidence="1">
    <location>
        <begin position="200"/>
        <end position="219"/>
    </location>
</feature>
<accession>A0A840CFZ8</accession>
<keyword evidence="1" id="KW-1133">Transmembrane helix</keyword>
<dbReference type="InterPro" id="IPR037185">
    <property type="entry name" value="EmrE-like"/>
</dbReference>
<protein>
    <submittedName>
        <fullName evidence="2">Drug/metabolite transporter (DMT)-like permease</fullName>
    </submittedName>
</protein>
<feature type="transmembrane region" description="Helical" evidence="1">
    <location>
        <begin position="83"/>
        <end position="105"/>
    </location>
</feature>
<dbReference type="Proteomes" id="UP000585681">
    <property type="component" value="Unassembled WGS sequence"/>
</dbReference>
<comment type="caution">
    <text evidence="2">The sequence shown here is derived from an EMBL/GenBank/DDBJ whole genome shotgun (WGS) entry which is preliminary data.</text>
</comment>
<feature type="transmembrane region" description="Helical" evidence="1">
    <location>
        <begin position="169"/>
        <end position="188"/>
    </location>
</feature>
<keyword evidence="1" id="KW-0472">Membrane</keyword>